<organism evidence="2 3">
    <name type="scientific">Prosthecomicrobium pneumaticum</name>
    <dbReference type="NCBI Taxonomy" id="81895"/>
    <lineage>
        <taxon>Bacteria</taxon>
        <taxon>Pseudomonadati</taxon>
        <taxon>Pseudomonadota</taxon>
        <taxon>Alphaproteobacteria</taxon>
        <taxon>Hyphomicrobiales</taxon>
        <taxon>Kaistiaceae</taxon>
        <taxon>Prosthecomicrobium</taxon>
    </lineage>
</organism>
<comment type="caution">
    <text evidence="2">The sequence shown here is derived from an EMBL/GenBank/DDBJ whole genome shotgun (WGS) entry which is preliminary data.</text>
</comment>
<dbReference type="PANTHER" id="PTHR31527:SF0">
    <property type="entry name" value="RE64534P"/>
    <property type="match status" value="1"/>
</dbReference>
<dbReference type="InterPro" id="IPR018959">
    <property type="entry name" value="DUF1989"/>
</dbReference>
<evidence type="ECO:0000313" key="3">
    <source>
        <dbReference type="Proteomes" id="UP000523821"/>
    </source>
</evidence>
<dbReference type="EMBL" id="JACHOO010000010">
    <property type="protein sequence ID" value="MBB5754856.1"/>
    <property type="molecule type" value="Genomic_DNA"/>
</dbReference>
<protein>
    <recommendedName>
        <fullName evidence="1">DUF1989 domain-containing protein</fullName>
    </recommendedName>
</protein>
<evidence type="ECO:0000259" key="1">
    <source>
        <dbReference type="Pfam" id="PF09347"/>
    </source>
</evidence>
<proteinExistence type="predicted"/>
<gene>
    <name evidence="2" type="ORF">GGQ63_003948</name>
</gene>
<dbReference type="Pfam" id="PF09347">
    <property type="entry name" value="DUF1989"/>
    <property type="match status" value="1"/>
</dbReference>
<dbReference type="RefSeq" id="WP_183858282.1">
    <property type="nucleotide sequence ID" value="NZ_JACHOO010000010.1"/>
</dbReference>
<keyword evidence="3" id="KW-1185">Reference proteome</keyword>
<dbReference type="NCBIfam" id="TIGR03425">
    <property type="entry name" value="urea_degr_2"/>
    <property type="match status" value="1"/>
</dbReference>
<dbReference type="PANTHER" id="PTHR31527">
    <property type="entry name" value="RE64534P"/>
    <property type="match status" value="1"/>
</dbReference>
<evidence type="ECO:0000313" key="2">
    <source>
        <dbReference type="EMBL" id="MBB5754856.1"/>
    </source>
</evidence>
<feature type="domain" description="DUF1989" evidence="1">
    <location>
        <begin position="57"/>
        <end position="222"/>
    </location>
</feature>
<accession>A0A7W9FQE7</accession>
<name>A0A7W9FQE7_9HYPH</name>
<reference evidence="2 3" key="1">
    <citation type="submission" date="2020-08" db="EMBL/GenBank/DDBJ databases">
        <title>Genomic Encyclopedia of Type Strains, Phase IV (KMG-IV): sequencing the most valuable type-strain genomes for metagenomic binning, comparative biology and taxonomic classification.</title>
        <authorList>
            <person name="Goeker M."/>
        </authorList>
    </citation>
    <scope>NUCLEOTIDE SEQUENCE [LARGE SCALE GENOMIC DNA]</scope>
    <source>
        <strain evidence="2 3">DSM 16268</strain>
    </source>
</reference>
<dbReference type="InterPro" id="IPR017792">
    <property type="entry name" value="UAAP1"/>
</dbReference>
<dbReference type="Proteomes" id="UP000523821">
    <property type="component" value="Unassembled WGS sequence"/>
</dbReference>
<sequence>MDTIVEPTEADRAAMEAHRARYEALKAAGTGAAPLALPPPTGLAEAPLDPARIVARETVPGGWYSTLRLARGEALRLIDTAGSGAAALFAWNAADPSERLNHADTVKVQWTTRLAKGRVLLSDMGRVLLSIVEDTTDGAHDPLVGVSNAAGTLAKYGPGTFRNGRDNLVQGALKLGLSRRDLAPVVTFFAPVIVASDGRFAWGEAARQAGAFVELRAEMDLLLVVSAAPHPLDPRPDYAPGPIELVRLRTAPVAADDPCRTATPEARRAFENTDFWLAG</sequence>
<dbReference type="AlphaFoldDB" id="A0A7W9FQE7"/>